<dbReference type="Pfam" id="PF25989">
    <property type="entry name" value="YknX_C"/>
    <property type="match status" value="1"/>
</dbReference>
<dbReference type="EMBL" id="SZVO01000024">
    <property type="protein sequence ID" value="TKT86543.1"/>
    <property type="molecule type" value="Genomic_DNA"/>
</dbReference>
<feature type="domain" description="CzcB-like barrel-sandwich hybrid" evidence="3">
    <location>
        <begin position="67"/>
        <end position="188"/>
    </location>
</feature>
<dbReference type="InterPro" id="IPR006143">
    <property type="entry name" value="RND_pump_MFP"/>
</dbReference>
<sequence length="345" mass="37218">MKHIQLYTFALAALTVASCNKGPKDGSEAPVNSIAVVTSTVENRKSDREISISGNIEGEKTVRLGFMVAGKISYIAANEGQKINKGQLISSLEPTNYAIGKEIADVQVAQVADEYERLKIMYDRKSISESDFTKISHGLDQAKAQQKLQAKNLSDTKLYSPISGVLLKRNAEVGEITGSGTPLFVVSDIRTVKANAYIPESELQNIKIGQEATVLVSSLNETFKGKITEVGSAADPSSRAFTVKITINNPKLIIRPGMIAEARINSGAKSEFLAIPTEAVLRNLNNENIVYVVDKTKNKAFERKVSLGQLTDNYIEILSGLSPGDVIVTAGQNKLTDGADITVTK</sequence>
<dbReference type="FunFam" id="2.40.30.170:FF:000010">
    <property type="entry name" value="Efflux RND transporter periplasmic adaptor subunit"/>
    <property type="match status" value="1"/>
</dbReference>
<comment type="similarity">
    <text evidence="1">Belongs to the membrane fusion protein (MFP) (TC 8.A.1) family.</text>
</comment>
<evidence type="ECO:0000313" key="6">
    <source>
        <dbReference type="Proteomes" id="UP000304900"/>
    </source>
</evidence>
<dbReference type="GO" id="GO:0015562">
    <property type="term" value="F:efflux transmembrane transporter activity"/>
    <property type="evidence" value="ECO:0007669"/>
    <property type="project" value="TreeGrafter"/>
</dbReference>
<dbReference type="SUPFAM" id="SSF111369">
    <property type="entry name" value="HlyD-like secretion proteins"/>
    <property type="match status" value="1"/>
</dbReference>
<keyword evidence="6" id="KW-1185">Reference proteome</keyword>
<dbReference type="NCBIfam" id="TIGR01730">
    <property type="entry name" value="RND_mfp"/>
    <property type="match status" value="1"/>
</dbReference>
<organism evidence="5 6">
    <name type="scientific">Dyadobacter frigoris</name>
    <dbReference type="NCBI Taxonomy" id="2576211"/>
    <lineage>
        <taxon>Bacteria</taxon>
        <taxon>Pseudomonadati</taxon>
        <taxon>Bacteroidota</taxon>
        <taxon>Cytophagia</taxon>
        <taxon>Cytophagales</taxon>
        <taxon>Spirosomataceae</taxon>
        <taxon>Dyadobacter</taxon>
    </lineage>
</organism>
<dbReference type="Gene3D" id="2.40.30.170">
    <property type="match status" value="1"/>
</dbReference>
<comment type="caution">
    <text evidence="5">The sequence shown here is derived from an EMBL/GenBank/DDBJ whole genome shotgun (WGS) entry which is preliminary data.</text>
</comment>
<dbReference type="GO" id="GO:1990281">
    <property type="term" value="C:efflux pump complex"/>
    <property type="evidence" value="ECO:0007669"/>
    <property type="project" value="TreeGrafter"/>
</dbReference>
<dbReference type="InterPro" id="IPR058792">
    <property type="entry name" value="Beta-barrel_RND_2"/>
</dbReference>
<dbReference type="AlphaFoldDB" id="A0A4V6BK91"/>
<feature type="domain" description="CusB-like beta-barrel" evidence="2">
    <location>
        <begin position="194"/>
        <end position="266"/>
    </location>
</feature>
<protein>
    <submittedName>
        <fullName evidence="5">Efflux RND transporter periplasmic adaptor subunit</fullName>
    </submittedName>
</protein>
<evidence type="ECO:0000313" key="5">
    <source>
        <dbReference type="EMBL" id="TKT86543.1"/>
    </source>
</evidence>
<accession>A0A4V6BK91</accession>
<evidence type="ECO:0000259" key="4">
    <source>
        <dbReference type="Pfam" id="PF25989"/>
    </source>
</evidence>
<reference evidence="5 6" key="1">
    <citation type="submission" date="2019-05" db="EMBL/GenBank/DDBJ databases">
        <title>Dyadobacter AR-3-8 sp. nov., isolated from arctic soil.</title>
        <authorList>
            <person name="Chaudhary D.K."/>
        </authorList>
    </citation>
    <scope>NUCLEOTIDE SEQUENCE [LARGE SCALE GENOMIC DNA]</scope>
    <source>
        <strain evidence="5 6">AR-3-8</strain>
    </source>
</reference>
<dbReference type="InterPro" id="IPR058637">
    <property type="entry name" value="YknX-like_C"/>
</dbReference>
<dbReference type="Gene3D" id="2.40.50.100">
    <property type="match status" value="1"/>
</dbReference>
<evidence type="ECO:0000259" key="2">
    <source>
        <dbReference type="Pfam" id="PF25954"/>
    </source>
</evidence>
<evidence type="ECO:0000259" key="3">
    <source>
        <dbReference type="Pfam" id="PF25973"/>
    </source>
</evidence>
<dbReference type="OrthoDB" id="9806939at2"/>
<dbReference type="Pfam" id="PF25973">
    <property type="entry name" value="BSH_CzcB"/>
    <property type="match status" value="1"/>
</dbReference>
<evidence type="ECO:0000256" key="1">
    <source>
        <dbReference type="ARBA" id="ARBA00009477"/>
    </source>
</evidence>
<dbReference type="PANTHER" id="PTHR30469">
    <property type="entry name" value="MULTIDRUG RESISTANCE PROTEIN MDTA"/>
    <property type="match status" value="1"/>
</dbReference>
<dbReference type="RefSeq" id="WP_137344137.1">
    <property type="nucleotide sequence ID" value="NZ_SZVO01000024.1"/>
</dbReference>
<dbReference type="Gene3D" id="2.40.420.20">
    <property type="match status" value="1"/>
</dbReference>
<dbReference type="InterPro" id="IPR058647">
    <property type="entry name" value="BSH_CzcB-like"/>
</dbReference>
<name>A0A4V6BK91_9BACT</name>
<dbReference type="PANTHER" id="PTHR30469:SF20">
    <property type="entry name" value="EFFLUX RND TRANSPORTER PERIPLASMIC ADAPTOR SUBUNIT"/>
    <property type="match status" value="1"/>
</dbReference>
<dbReference type="Proteomes" id="UP000304900">
    <property type="component" value="Unassembled WGS sequence"/>
</dbReference>
<gene>
    <name evidence="5" type="ORF">FDK13_32200</name>
</gene>
<dbReference type="PROSITE" id="PS51257">
    <property type="entry name" value="PROKAR_LIPOPROTEIN"/>
    <property type="match status" value="1"/>
</dbReference>
<feature type="domain" description="YknX-like C-terminal permuted SH3-like" evidence="4">
    <location>
        <begin position="273"/>
        <end position="343"/>
    </location>
</feature>
<proteinExistence type="inferred from homology"/>
<dbReference type="Pfam" id="PF25954">
    <property type="entry name" value="Beta-barrel_RND_2"/>
    <property type="match status" value="1"/>
</dbReference>